<dbReference type="Proteomes" id="UP000320244">
    <property type="component" value="Unassembled WGS sequence"/>
</dbReference>
<sequence length="394" mass="42882">MNTQQLQPSRPSRLRPQDCRLEDLLAVLRDTTPAQDYPLARRVEQGILVYEAADLVRAGSSAAGRESAYDELSHALSQGPGIVVVEGAFDVGVLDRVTAAFQVLIDAQHGAGVEAGDHFAAPGTNDRVWNALEKLAVDDPRGFVDYYANDLVALAATAWLGPGYQVTSQINVVNPGGVGQTVHRDYHLGFQSPEVSATYPAHAHDLSPVLTLQGAVAHVDMPLASGPTLYLPHSQKYRLGYLAYWLPEFQEYFRSHHVQLPLHMGDAVFFNPALFHAAGSNVSSSIRRMANLLQISSAFGRAMESVDRERMLNAIYPILRQEKSAGRPDRDLDNVIAATAEGYPFPTNLDRDQPVDGMCPPSQADVVRAALTSDASLDQLTHSLQTLADAKRSH</sequence>
<dbReference type="GO" id="GO:0048244">
    <property type="term" value="F:phytanoyl-CoA dioxygenase activity"/>
    <property type="evidence" value="ECO:0007669"/>
    <property type="project" value="InterPro"/>
</dbReference>
<dbReference type="PANTHER" id="PTHR21308:SF8">
    <property type="entry name" value="PHYTANOYL-COA DIOXYGENASE FAMILY PROTEIN (AFU_ORTHOLOGUE AFUA_2G09620)"/>
    <property type="match status" value="1"/>
</dbReference>
<keyword evidence="2" id="KW-1185">Reference proteome</keyword>
<dbReference type="EMBL" id="VCQV01000003">
    <property type="protein sequence ID" value="TWP38286.1"/>
    <property type="molecule type" value="Genomic_DNA"/>
</dbReference>
<name>A0A563E6Y7_9MICO</name>
<dbReference type="InterPro" id="IPR047128">
    <property type="entry name" value="PhyH"/>
</dbReference>
<evidence type="ECO:0000313" key="1">
    <source>
        <dbReference type="EMBL" id="TWP38286.1"/>
    </source>
</evidence>
<protein>
    <submittedName>
        <fullName evidence="1">Phytanoyl-CoA dioxygenase</fullName>
    </submittedName>
</protein>
<evidence type="ECO:0000313" key="2">
    <source>
        <dbReference type="Proteomes" id="UP000320244"/>
    </source>
</evidence>
<comment type="caution">
    <text evidence="1">The sequence shown here is derived from an EMBL/GenBank/DDBJ whole genome shotgun (WGS) entry which is preliminary data.</text>
</comment>
<dbReference type="OrthoDB" id="3562306at2"/>
<gene>
    <name evidence="1" type="ORF">FGL98_03485</name>
</gene>
<dbReference type="Gene3D" id="2.60.120.620">
    <property type="entry name" value="q2cbj1_9rhob like domain"/>
    <property type="match status" value="1"/>
</dbReference>
<accession>A0A563E6Y7</accession>
<organism evidence="1 2">
    <name type="scientific">Leekyejoonella antrihumi</name>
    <dbReference type="NCBI Taxonomy" id="1660198"/>
    <lineage>
        <taxon>Bacteria</taxon>
        <taxon>Bacillati</taxon>
        <taxon>Actinomycetota</taxon>
        <taxon>Actinomycetes</taxon>
        <taxon>Micrococcales</taxon>
        <taxon>Dermacoccaceae</taxon>
        <taxon>Leekyejoonella</taxon>
    </lineage>
</organism>
<proteinExistence type="predicted"/>
<dbReference type="SUPFAM" id="SSF51197">
    <property type="entry name" value="Clavaminate synthase-like"/>
    <property type="match status" value="1"/>
</dbReference>
<dbReference type="Pfam" id="PF05721">
    <property type="entry name" value="PhyH"/>
    <property type="match status" value="1"/>
</dbReference>
<dbReference type="PANTHER" id="PTHR21308">
    <property type="entry name" value="PHYTANOYL-COA ALPHA-HYDROXYLASE"/>
    <property type="match status" value="1"/>
</dbReference>
<reference evidence="1 2" key="2">
    <citation type="submission" date="2019-08" db="EMBL/GenBank/DDBJ databases">
        <title>Jejuicoccus antrihumi gen. nov., sp. nov., a new member of the family Dermacoccaceae isolated from a cave.</title>
        <authorList>
            <person name="Schumann P."/>
            <person name="Kim I.S."/>
        </authorList>
    </citation>
    <scope>NUCLEOTIDE SEQUENCE [LARGE SCALE GENOMIC DNA]</scope>
    <source>
        <strain evidence="1 2">C5-26</strain>
    </source>
</reference>
<dbReference type="RefSeq" id="WP_146315263.1">
    <property type="nucleotide sequence ID" value="NZ_VCQV01000003.1"/>
</dbReference>
<keyword evidence="1" id="KW-0223">Dioxygenase</keyword>
<dbReference type="GO" id="GO:0001561">
    <property type="term" value="P:fatty acid alpha-oxidation"/>
    <property type="evidence" value="ECO:0007669"/>
    <property type="project" value="InterPro"/>
</dbReference>
<dbReference type="AlphaFoldDB" id="A0A563E6Y7"/>
<dbReference type="InterPro" id="IPR008775">
    <property type="entry name" value="Phytyl_CoA_dOase-like"/>
</dbReference>
<keyword evidence="1" id="KW-0560">Oxidoreductase</keyword>
<reference evidence="1 2" key="1">
    <citation type="submission" date="2019-05" db="EMBL/GenBank/DDBJ databases">
        <authorList>
            <person name="Lee S.D."/>
        </authorList>
    </citation>
    <scope>NUCLEOTIDE SEQUENCE [LARGE SCALE GENOMIC DNA]</scope>
    <source>
        <strain evidence="1 2">C5-26</strain>
    </source>
</reference>